<dbReference type="Proteomes" id="UP000012960">
    <property type="component" value="Unplaced"/>
</dbReference>
<organism evidence="2 3">
    <name type="scientific">Musa acuminata subsp. malaccensis</name>
    <name type="common">Wild banana</name>
    <name type="synonym">Musa malaccensis</name>
    <dbReference type="NCBI Taxonomy" id="214687"/>
    <lineage>
        <taxon>Eukaryota</taxon>
        <taxon>Viridiplantae</taxon>
        <taxon>Streptophyta</taxon>
        <taxon>Embryophyta</taxon>
        <taxon>Tracheophyta</taxon>
        <taxon>Spermatophyta</taxon>
        <taxon>Magnoliopsida</taxon>
        <taxon>Liliopsida</taxon>
        <taxon>Zingiberales</taxon>
        <taxon>Musaceae</taxon>
        <taxon>Musa</taxon>
    </lineage>
</organism>
<evidence type="ECO:0000313" key="3">
    <source>
        <dbReference type="Proteomes" id="UP000012960"/>
    </source>
</evidence>
<dbReference type="InParanoid" id="A0A804U5N0"/>
<evidence type="ECO:0000313" key="2">
    <source>
        <dbReference type="EnsemblPlants" id="mito3_p00030.1"/>
    </source>
</evidence>
<dbReference type="AlphaFoldDB" id="A0A804U5N0"/>
<evidence type="ECO:0000256" key="1">
    <source>
        <dbReference type="SAM" id="SignalP"/>
    </source>
</evidence>
<protein>
    <submittedName>
        <fullName evidence="2">Uncharacterized protein</fullName>
    </submittedName>
</protein>
<name>A0A804U5N0_MUSAM</name>
<reference evidence="2" key="1">
    <citation type="submission" date="2021-05" db="UniProtKB">
        <authorList>
            <consortium name="EnsemblPlants"/>
        </authorList>
    </citation>
    <scope>IDENTIFICATION</scope>
    <source>
        <strain evidence="2">subsp. malaccensis</strain>
    </source>
</reference>
<dbReference type="EnsemblPlants" id="mito3_t00030.1">
    <property type="protein sequence ID" value="mito3_p00030.1"/>
    <property type="gene ID" value="mito3_g00030"/>
</dbReference>
<proteinExistence type="predicted"/>
<dbReference type="Gramene" id="mito3_t00030.1">
    <property type="protein sequence ID" value="mito3_p00030.1"/>
    <property type="gene ID" value="mito3_g00030"/>
</dbReference>
<keyword evidence="3" id="KW-1185">Reference proteome</keyword>
<keyword evidence="1" id="KW-0732">Signal</keyword>
<accession>A0A804U5N0</accession>
<feature type="signal peptide" evidence="1">
    <location>
        <begin position="1"/>
        <end position="22"/>
    </location>
</feature>
<sequence length="56" mass="6367">MISFSFSVLVIFVSSLLYLVIPGDDEDLDISFYMNTTATHTGVLRQIHSTEGKRWD</sequence>
<feature type="chain" id="PRO_5032996108" evidence="1">
    <location>
        <begin position="23"/>
        <end position="56"/>
    </location>
</feature>